<dbReference type="AlphaFoldDB" id="A0A0M8PGI3"/>
<dbReference type="PANTHER" id="PTHR47829:SF1">
    <property type="entry name" value="HAD FAMILY PHOSPHATASE"/>
    <property type="match status" value="1"/>
</dbReference>
<dbReference type="InterPro" id="IPR002575">
    <property type="entry name" value="Aminoglycoside_PTrfase"/>
</dbReference>
<dbReference type="Pfam" id="PF01636">
    <property type="entry name" value="APH"/>
    <property type="match status" value="1"/>
</dbReference>
<keyword evidence="3" id="KW-0808">Transferase</keyword>
<dbReference type="SUPFAM" id="SSF56112">
    <property type="entry name" value="Protein kinase-like (PK-like)"/>
    <property type="match status" value="1"/>
</dbReference>
<organism evidence="3 4">
    <name type="scientific">Rhodococcus rhodochrous KG-21</name>
    <dbReference type="NCBI Taxonomy" id="1441923"/>
    <lineage>
        <taxon>Bacteria</taxon>
        <taxon>Bacillati</taxon>
        <taxon>Actinomycetota</taxon>
        <taxon>Actinomycetes</taxon>
        <taxon>Mycobacteriales</taxon>
        <taxon>Nocardiaceae</taxon>
        <taxon>Rhodococcus</taxon>
    </lineage>
</organism>
<evidence type="ECO:0000313" key="3">
    <source>
        <dbReference type="EMBL" id="KOS55876.1"/>
    </source>
</evidence>
<evidence type="ECO:0000256" key="1">
    <source>
        <dbReference type="SAM" id="MobiDB-lite"/>
    </source>
</evidence>
<dbReference type="PATRIC" id="fig|1441923.3.peg.2723"/>
<reference evidence="4" key="2">
    <citation type="submission" date="2015-01" db="EMBL/GenBank/DDBJ databases">
        <title>Draft genome sequence of potential hydrocarbon metabolising strain of Rhodococcus rhodochrous.</title>
        <authorList>
            <person name="Aggarwal R.K."/>
            <person name="Dawar C."/>
        </authorList>
    </citation>
    <scope>NUCLEOTIDE SEQUENCE [LARGE SCALE GENOMIC DNA]</scope>
    <source>
        <strain evidence="4">KG-21</strain>
    </source>
</reference>
<dbReference type="EMBL" id="AZYO01000028">
    <property type="protein sequence ID" value="KOS55876.1"/>
    <property type="molecule type" value="Genomic_DNA"/>
</dbReference>
<comment type="caution">
    <text evidence="3">The sequence shown here is derived from an EMBL/GenBank/DDBJ whole genome shotgun (WGS) entry which is preliminary data.</text>
</comment>
<proteinExistence type="predicted"/>
<feature type="domain" description="Aminoglycoside phosphotransferase" evidence="2">
    <location>
        <begin position="54"/>
        <end position="283"/>
    </location>
</feature>
<name>A0A0M8PGI3_RHORH</name>
<reference evidence="3 4" key="1">
    <citation type="journal article" date="2015" name="Genome Announc.">
        <title>Draft Genome Sequence of Rhodococcus rhodochrous Strain KG-21, a Soil Isolate from Oil Fields of Krishna-Godavari Basin, India.</title>
        <authorList>
            <person name="Dawar C."/>
            <person name="Aggarwal R.K."/>
        </authorList>
    </citation>
    <scope>NUCLEOTIDE SEQUENCE [LARGE SCALE GENOMIC DNA]</scope>
    <source>
        <strain evidence="3 4">KG-21</strain>
    </source>
</reference>
<dbReference type="InterPro" id="IPR052898">
    <property type="entry name" value="ACAD10-like"/>
</dbReference>
<evidence type="ECO:0000313" key="4">
    <source>
        <dbReference type="Proteomes" id="UP000037712"/>
    </source>
</evidence>
<dbReference type="InterPro" id="IPR041726">
    <property type="entry name" value="ACAD10_11_N"/>
</dbReference>
<evidence type="ECO:0000259" key="2">
    <source>
        <dbReference type="Pfam" id="PF01636"/>
    </source>
</evidence>
<feature type="region of interest" description="Disordered" evidence="1">
    <location>
        <begin position="1"/>
        <end position="24"/>
    </location>
</feature>
<dbReference type="Proteomes" id="UP000037712">
    <property type="component" value="Unassembled WGS sequence"/>
</dbReference>
<dbReference type="GO" id="GO:0016740">
    <property type="term" value="F:transferase activity"/>
    <property type="evidence" value="ECO:0007669"/>
    <property type="project" value="UniProtKB-KW"/>
</dbReference>
<dbReference type="Gene3D" id="3.90.1200.10">
    <property type="match status" value="1"/>
</dbReference>
<dbReference type="Gene3D" id="3.30.200.20">
    <property type="entry name" value="Phosphorylase Kinase, domain 1"/>
    <property type="match status" value="1"/>
</dbReference>
<sequence>MTGSVVSGGQRSAPRVEEPRTEVAPVRTGEDLDWAALEVYLRMHLDDLDGEFSVLQFPRGSANLTYRVGFGDRLLVVRRPPFGQLARGAHDMTREYRVLSRLHREYDRAPRALLHCADESVVGAEFFVSEYRDGVVVWDSVPDSLSGVDDAGRRIGFAVIDALADLHAVDPAACDLADLGRPEGYLERQVRGWSARWDAVAEYAPAETAALVAEVTRRIRAAIPVSQRAGIVHNDYKVDNCQFPHGDPDRVKSVFDWDMATTGDVLVDLGTLLNYWPDRTVDPASDAAFIVVPGMHGLDLPSRVEVVARYAAGSDLDLSNIDWYEAFGCWKTVVILQQLYARFVRGETTDARMGQRGEFVAPLARRALGLLPA</sequence>
<gene>
    <name evidence="3" type="ORF">Z051_12375</name>
</gene>
<accession>A0A0M8PGI3</accession>
<protein>
    <submittedName>
        <fullName evidence="3">Aminoglycoside phosphotransferase</fullName>
    </submittedName>
</protein>
<feature type="compositionally biased region" description="Polar residues" evidence="1">
    <location>
        <begin position="1"/>
        <end position="10"/>
    </location>
</feature>
<dbReference type="InterPro" id="IPR011009">
    <property type="entry name" value="Kinase-like_dom_sf"/>
</dbReference>
<dbReference type="PANTHER" id="PTHR47829">
    <property type="entry name" value="HYDROLASE, PUTATIVE (AFU_ORTHOLOGUE AFUA_1G12880)-RELATED"/>
    <property type="match status" value="1"/>
</dbReference>
<dbReference type="CDD" id="cd05154">
    <property type="entry name" value="ACAD10_11_N-like"/>
    <property type="match status" value="1"/>
</dbReference>
<dbReference type="RefSeq" id="WP_054373006.1">
    <property type="nucleotide sequence ID" value="NZ_AZYO01000028.1"/>
</dbReference>